<dbReference type="GO" id="GO:0005789">
    <property type="term" value="C:endoplasmic reticulum membrane"/>
    <property type="evidence" value="ECO:0007669"/>
    <property type="project" value="TreeGrafter"/>
</dbReference>
<dbReference type="GO" id="GO:0006506">
    <property type="term" value="P:GPI anchor biosynthetic process"/>
    <property type="evidence" value="ECO:0007669"/>
    <property type="project" value="TreeGrafter"/>
</dbReference>
<feature type="region of interest" description="Disordered" evidence="1">
    <location>
        <begin position="138"/>
        <end position="159"/>
    </location>
</feature>
<evidence type="ECO:0000313" key="4">
    <source>
        <dbReference type="EMBL" id="SPQ27524.1"/>
    </source>
</evidence>
<dbReference type="GO" id="GO:0000030">
    <property type="term" value="F:mannosyltransferase activity"/>
    <property type="evidence" value="ECO:0007669"/>
    <property type="project" value="TreeGrafter"/>
</dbReference>
<evidence type="ECO:0000256" key="3">
    <source>
        <dbReference type="SAM" id="SignalP"/>
    </source>
</evidence>
<keyword evidence="3" id="KW-0732">Signal</keyword>
<gene>
    <name evidence="4" type="ORF">TT172_LOCUS9943</name>
</gene>
<dbReference type="PANTHER" id="PTHR28022">
    <property type="entry name" value="GPI MANNOSYLTRANSFERASE 2 SUBUNIT PGA1"/>
    <property type="match status" value="1"/>
</dbReference>
<name>A0A3S4DAV6_9PEZI</name>
<dbReference type="InterPro" id="IPR019433">
    <property type="entry name" value="GPI_ManTrfase_II_coact_Pga1"/>
</dbReference>
<organism evidence="4 5">
    <name type="scientific">Thermothielavioides terrestris</name>
    <dbReference type="NCBI Taxonomy" id="2587410"/>
    <lineage>
        <taxon>Eukaryota</taxon>
        <taxon>Fungi</taxon>
        <taxon>Dikarya</taxon>
        <taxon>Ascomycota</taxon>
        <taxon>Pezizomycotina</taxon>
        <taxon>Sordariomycetes</taxon>
        <taxon>Sordariomycetidae</taxon>
        <taxon>Sordariales</taxon>
        <taxon>Chaetomiaceae</taxon>
        <taxon>Thermothielavioides</taxon>
    </lineage>
</organism>
<dbReference type="PANTHER" id="PTHR28022:SF1">
    <property type="entry name" value="GPI MANNOSYLTRANSFERASE 2 SUBUNIT PGA1"/>
    <property type="match status" value="1"/>
</dbReference>
<evidence type="ECO:0000256" key="1">
    <source>
        <dbReference type="SAM" id="MobiDB-lite"/>
    </source>
</evidence>
<evidence type="ECO:0000313" key="5">
    <source>
        <dbReference type="Proteomes" id="UP000289323"/>
    </source>
</evidence>
<dbReference type="Pfam" id="PF10333">
    <property type="entry name" value="Pga1"/>
    <property type="match status" value="1"/>
</dbReference>
<dbReference type="EMBL" id="OUUZ01000019">
    <property type="protein sequence ID" value="SPQ27524.1"/>
    <property type="molecule type" value="Genomic_DNA"/>
</dbReference>
<keyword evidence="2" id="KW-0812">Transmembrane</keyword>
<evidence type="ECO:0000256" key="2">
    <source>
        <dbReference type="SAM" id="Phobius"/>
    </source>
</evidence>
<feature type="chain" id="PRO_5018535348" evidence="3">
    <location>
        <begin position="26"/>
        <end position="253"/>
    </location>
</feature>
<dbReference type="Proteomes" id="UP000289323">
    <property type="component" value="Unassembled WGS sequence"/>
</dbReference>
<keyword evidence="2" id="KW-0472">Membrane</keyword>
<protein>
    <submittedName>
        <fullName evidence="4">A97afc63-925f-4fea-8850-79924f5c7152</fullName>
    </submittedName>
</protein>
<dbReference type="GO" id="GO:0031501">
    <property type="term" value="C:mannosyltransferase complex"/>
    <property type="evidence" value="ECO:0007669"/>
    <property type="project" value="TreeGrafter"/>
</dbReference>
<dbReference type="AlphaFoldDB" id="A0A3S4DAV6"/>
<keyword evidence="2" id="KW-1133">Transmembrane helix</keyword>
<sequence>MARVEIARRVLAAVFLLVLAGPVCANTEKTIFLGPKPVNVGLSHPTLSNLRLDTLTTLTPDNGTIRTQLSAQFPSAEQPSGAATWLILDRLTPNQRYEVRVCWPASQPTEFTLETFPLSTVRDSPELMASLHHYTTSRQLESIPASKRSSSSSSSNSSTGEREASILLLRVLAAADYFTTDASLMSSVPPVDVDIILDPFLLNVLPRSLAGTACYIAVLAVAAYFLSRRIVSWMQELIASDATRQEIVQKKTQ</sequence>
<proteinExistence type="predicted"/>
<accession>A0A3S4DAV6</accession>
<feature type="signal peptide" evidence="3">
    <location>
        <begin position="1"/>
        <end position="25"/>
    </location>
</feature>
<feature type="compositionally biased region" description="Low complexity" evidence="1">
    <location>
        <begin position="142"/>
        <end position="158"/>
    </location>
</feature>
<reference evidence="4 5" key="1">
    <citation type="submission" date="2018-04" db="EMBL/GenBank/DDBJ databases">
        <authorList>
            <person name="Huttner S."/>
            <person name="Dainat J."/>
        </authorList>
    </citation>
    <scope>NUCLEOTIDE SEQUENCE [LARGE SCALE GENOMIC DNA]</scope>
</reference>
<feature type="transmembrane region" description="Helical" evidence="2">
    <location>
        <begin position="208"/>
        <end position="226"/>
    </location>
</feature>